<dbReference type="PROSITE" id="PS50071">
    <property type="entry name" value="HOMEOBOX_2"/>
    <property type="match status" value="1"/>
</dbReference>
<evidence type="ECO:0000313" key="9">
    <source>
        <dbReference type="EMBL" id="KAE9991358.1"/>
    </source>
</evidence>
<dbReference type="GO" id="GO:0000981">
    <property type="term" value="F:DNA-binding transcription factor activity, RNA polymerase II-specific"/>
    <property type="evidence" value="ECO:0007669"/>
    <property type="project" value="TreeGrafter"/>
</dbReference>
<dbReference type="InterPro" id="IPR001356">
    <property type="entry name" value="HD"/>
</dbReference>
<accession>A0A8H3ZCN1</accession>
<feature type="compositionally biased region" description="Low complexity" evidence="7">
    <location>
        <begin position="430"/>
        <end position="439"/>
    </location>
</feature>
<keyword evidence="4 5" id="KW-0539">Nucleus</keyword>
<feature type="compositionally biased region" description="Basic and acidic residues" evidence="7">
    <location>
        <begin position="418"/>
        <end position="429"/>
    </location>
</feature>
<organism evidence="9 10">
    <name type="scientific">Venturia inaequalis</name>
    <name type="common">Apple scab fungus</name>
    <dbReference type="NCBI Taxonomy" id="5025"/>
    <lineage>
        <taxon>Eukaryota</taxon>
        <taxon>Fungi</taxon>
        <taxon>Dikarya</taxon>
        <taxon>Ascomycota</taxon>
        <taxon>Pezizomycotina</taxon>
        <taxon>Dothideomycetes</taxon>
        <taxon>Pleosporomycetidae</taxon>
        <taxon>Venturiales</taxon>
        <taxon>Venturiaceae</taxon>
        <taxon>Venturia</taxon>
    </lineage>
</organism>
<keyword evidence="10" id="KW-1185">Reference proteome</keyword>
<name>A0A8H3ZCN1_VENIN</name>
<comment type="subcellular location">
    <subcellularLocation>
        <location evidence="1 5 6">Nucleus</location>
    </subcellularLocation>
</comment>
<comment type="caution">
    <text evidence="9">The sequence shown here is derived from an EMBL/GenBank/DDBJ whole genome shotgun (WGS) entry which is preliminary data.</text>
</comment>
<keyword evidence="3 5" id="KW-0371">Homeobox</keyword>
<evidence type="ECO:0000256" key="7">
    <source>
        <dbReference type="SAM" id="MobiDB-lite"/>
    </source>
</evidence>
<feature type="domain" description="Homeobox" evidence="8">
    <location>
        <begin position="216"/>
        <end position="277"/>
    </location>
</feature>
<evidence type="ECO:0000256" key="2">
    <source>
        <dbReference type="ARBA" id="ARBA00023125"/>
    </source>
</evidence>
<feature type="region of interest" description="Disordered" evidence="7">
    <location>
        <begin position="338"/>
        <end position="467"/>
    </location>
</feature>
<dbReference type="EMBL" id="WNWR01000098">
    <property type="protein sequence ID" value="KAE9991358.1"/>
    <property type="molecule type" value="Genomic_DNA"/>
</dbReference>
<dbReference type="SMART" id="SM00389">
    <property type="entry name" value="HOX"/>
    <property type="match status" value="1"/>
</dbReference>
<evidence type="ECO:0000259" key="8">
    <source>
        <dbReference type="PROSITE" id="PS50071"/>
    </source>
</evidence>
<feature type="compositionally biased region" description="Basic and acidic residues" evidence="7">
    <location>
        <begin position="338"/>
        <end position="347"/>
    </location>
</feature>
<feature type="compositionally biased region" description="Low complexity" evidence="7">
    <location>
        <begin position="399"/>
        <end position="412"/>
    </location>
</feature>
<evidence type="ECO:0000256" key="6">
    <source>
        <dbReference type="RuleBase" id="RU000682"/>
    </source>
</evidence>
<dbReference type="Gene3D" id="1.10.10.60">
    <property type="entry name" value="Homeodomain-like"/>
    <property type="match status" value="1"/>
</dbReference>
<dbReference type="PANTHER" id="PTHR24208:SF166">
    <property type="entry name" value="LIM HOMEOBOX TRANSCRIPTION FACTOR 1 ALPHA, ISOFORM B"/>
    <property type="match status" value="1"/>
</dbReference>
<reference evidence="9 10" key="1">
    <citation type="submission" date="2019-07" db="EMBL/GenBank/DDBJ databases">
        <title>Venturia inaequalis Genome Resource.</title>
        <authorList>
            <person name="Lichtner F.J."/>
        </authorList>
    </citation>
    <scope>NUCLEOTIDE SEQUENCE [LARGE SCALE GENOMIC DNA]</scope>
    <source>
        <strain evidence="9 10">DMI_063113</strain>
    </source>
</reference>
<feature type="compositionally biased region" description="Polar residues" evidence="7">
    <location>
        <begin position="351"/>
        <end position="374"/>
    </location>
</feature>
<evidence type="ECO:0000256" key="3">
    <source>
        <dbReference type="ARBA" id="ARBA00023155"/>
    </source>
</evidence>
<feature type="compositionally biased region" description="Polar residues" evidence="7">
    <location>
        <begin position="386"/>
        <end position="396"/>
    </location>
</feature>
<evidence type="ECO:0000256" key="4">
    <source>
        <dbReference type="ARBA" id="ARBA00023242"/>
    </source>
</evidence>
<evidence type="ECO:0000256" key="1">
    <source>
        <dbReference type="ARBA" id="ARBA00004123"/>
    </source>
</evidence>
<dbReference type="InterPro" id="IPR009057">
    <property type="entry name" value="Homeodomain-like_sf"/>
</dbReference>
<dbReference type="GO" id="GO:0000977">
    <property type="term" value="F:RNA polymerase II transcription regulatory region sequence-specific DNA binding"/>
    <property type="evidence" value="ECO:0007669"/>
    <property type="project" value="TreeGrafter"/>
</dbReference>
<feature type="compositionally biased region" description="Polar residues" evidence="7">
    <location>
        <begin position="17"/>
        <end position="26"/>
    </location>
</feature>
<feature type="compositionally biased region" description="Low complexity" evidence="7">
    <location>
        <begin position="34"/>
        <end position="70"/>
    </location>
</feature>
<feature type="DNA-binding region" description="Homeobox" evidence="5">
    <location>
        <begin position="218"/>
        <end position="278"/>
    </location>
</feature>
<dbReference type="Pfam" id="PF00046">
    <property type="entry name" value="Homeodomain"/>
    <property type="match status" value="1"/>
</dbReference>
<proteinExistence type="predicted"/>
<dbReference type="CDD" id="cd00086">
    <property type="entry name" value="homeodomain"/>
    <property type="match status" value="1"/>
</dbReference>
<dbReference type="GO" id="GO:0005634">
    <property type="term" value="C:nucleus"/>
    <property type="evidence" value="ECO:0007669"/>
    <property type="project" value="UniProtKB-SubCell"/>
</dbReference>
<feature type="region of interest" description="Disordered" evidence="7">
    <location>
        <begin position="550"/>
        <end position="592"/>
    </location>
</feature>
<protein>
    <recommendedName>
        <fullName evidence="8">Homeobox domain-containing protein</fullName>
    </recommendedName>
</protein>
<gene>
    <name evidence="9" type="ORF">EG327_011799</name>
</gene>
<feature type="compositionally biased region" description="Polar residues" evidence="7">
    <location>
        <begin position="550"/>
        <end position="560"/>
    </location>
</feature>
<dbReference type="SUPFAM" id="SSF46689">
    <property type="entry name" value="Homeodomain-like"/>
    <property type="match status" value="1"/>
</dbReference>
<evidence type="ECO:0000313" key="10">
    <source>
        <dbReference type="Proteomes" id="UP000490939"/>
    </source>
</evidence>
<sequence length="592" mass="65226">MVDGNSFNIPLSPPTSPRMNQFNTESSDSKWQDQQQQQQPQQPQQQAQPSQQSQQQPQQQQQQQQQQQPAETPDSNNGDMALVHSSMPGLDLDRKPTLRSHKTFPYTLRTSGSNIHGAPDTPPLNGSEESSGLEGLGIQGLAEPPSNEMATVSYGGSVPASPISNLTPNSPHKEGSQDQQDLNGLNIDMDGMDGMDDMDDEIDTSKPMTAAEIRAQKRKMKRFRLTHNQTRFLMSEFARQAHPDAAHRERLAREIPGLSPRQVQVWFQNRRAKLKRLTSDDRERMMRSRALPDDFDMTQALHSPFGASHGVGSAMNSPSSYSPSFPEGNMIRPLNLDNLRRGPDGHHMSPTGITPSFGNFNFTPPQSVTDTLSPVSPAGDGPFGNYSPTLDQSPRRSNPFAPSPTTTFTSHPQIPRLQLHDRSINRSRSESISSPLRTSMSYGGPENNHGLSTPPLGNDPQTQNGMLPYGLGYSNSYSSMPGFQATSNSRMRTFSGNNLPRRMELGNNQYRGAPPPQSSTFPNYTSSPMAAPSNFSMMSAPHHITSFPNSYMRQESSSEPFPSVDSLIGGDDHSSHHENESNENGMQPLTTF</sequence>
<keyword evidence="2 5" id="KW-0238">DNA-binding</keyword>
<dbReference type="PANTHER" id="PTHR24208">
    <property type="entry name" value="LIM/HOMEOBOX PROTEIN LHX"/>
    <property type="match status" value="1"/>
</dbReference>
<dbReference type="AlphaFoldDB" id="A0A8H3ZCN1"/>
<feature type="compositionally biased region" description="Basic and acidic residues" evidence="7">
    <location>
        <begin position="570"/>
        <end position="580"/>
    </location>
</feature>
<dbReference type="Proteomes" id="UP000490939">
    <property type="component" value="Unassembled WGS sequence"/>
</dbReference>
<evidence type="ECO:0000256" key="5">
    <source>
        <dbReference type="PROSITE-ProRule" id="PRU00108"/>
    </source>
</evidence>
<dbReference type="InterPro" id="IPR050453">
    <property type="entry name" value="LIM_Homeobox_TF"/>
</dbReference>
<feature type="region of interest" description="Disordered" evidence="7">
    <location>
        <begin position="1"/>
        <end position="181"/>
    </location>
</feature>